<feature type="compositionally biased region" description="Pro residues" evidence="7">
    <location>
        <begin position="16"/>
        <end position="27"/>
    </location>
</feature>
<dbReference type="InterPro" id="IPR023214">
    <property type="entry name" value="HAD_sf"/>
</dbReference>
<comment type="catalytic activity">
    <reaction evidence="6">
        <text>O-phospho-L-threonyl-[protein] + H2O = L-threonyl-[protein] + phosphate</text>
        <dbReference type="Rhea" id="RHEA:47004"/>
        <dbReference type="Rhea" id="RHEA-COMP:11060"/>
        <dbReference type="Rhea" id="RHEA-COMP:11605"/>
        <dbReference type="ChEBI" id="CHEBI:15377"/>
        <dbReference type="ChEBI" id="CHEBI:30013"/>
        <dbReference type="ChEBI" id="CHEBI:43474"/>
        <dbReference type="ChEBI" id="CHEBI:61977"/>
        <dbReference type="EC" id="3.1.3.16"/>
    </reaction>
</comment>
<feature type="compositionally biased region" description="Low complexity" evidence="7">
    <location>
        <begin position="352"/>
        <end position="385"/>
    </location>
</feature>
<feature type="compositionally biased region" description="Pro residues" evidence="7">
    <location>
        <begin position="517"/>
        <end position="526"/>
    </location>
</feature>
<dbReference type="OrthoDB" id="10249888at2759"/>
<evidence type="ECO:0000256" key="7">
    <source>
        <dbReference type="SAM" id="MobiDB-lite"/>
    </source>
</evidence>
<evidence type="ECO:0000259" key="8">
    <source>
        <dbReference type="PROSITE" id="PS50172"/>
    </source>
</evidence>
<feature type="compositionally biased region" description="Low complexity" evidence="7">
    <location>
        <begin position="422"/>
        <end position="431"/>
    </location>
</feature>
<feature type="compositionally biased region" description="Pro residues" evidence="7">
    <location>
        <begin position="121"/>
        <end position="147"/>
    </location>
</feature>
<dbReference type="AlphaFoldDB" id="A0A2V0P0C5"/>
<feature type="compositionally biased region" description="Low complexity" evidence="7">
    <location>
        <begin position="502"/>
        <end position="516"/>
    </location>
</feature>
<dbReference type="InParanoid" id="A0A2V0P0C5"/>
<comment type="subcellular location">
    <subcellularLocation>
        <location evidence="1">Nucleus</location>
    </subcellularLocation>
</comment>
<dbReference type="EMBL" id="BDRX01000017">
    <property type="protein sequence ID" value="GBF90535.1"/>
    <property type="molecule type" value="Genomic_DNA"/>
</dbReference>
<feature type="compositionally biased region" description="Low complexity" evidence="7">
    <location>
        <begin position="28"/>
        <end position="41"/>
    </location>
</feature>
<feature type="region of interest" description="Disordered" evidence="7">
    <location>
        <begin position="335"/>
        <end position="431"/>
    </location>
</feature>
<dbReference type="Gene3D" id="3.40.50.10190">
    <property type="entry name" value="BRCT domain"/>
    <property type="match status" value="1"/>
</dbReference>
<keyword evidence="4" id="KW-0539">Nucleus</keyword>
<dbReference type="PROSITE" id="PS50172">
    <property type="entry name" value="BRCT"/>
    <property type="match status" value="1"/>
</dbReference>
<accession>A0A2V0P0C5</accession>
<dbReference type="InterPro" id="IPR036420">
    <property type="entry name" value="BRCT_dom_sf"/>
</dbReference>
<evidence type="ECO:0000256" key="3">
    <source>
        <dbReference type="ARBA" id="ARBA00022801"/>
    </source>
</evidence>
<feature type="region of interest" description="Disordered" evidence="7">
    <location>
        <begin position="458"/>
        <end position="546"/>
    </location>
</feature>
<feature type="compositionally biased region" description="Acidic residues" evidence="7">
    <location>
        <begin position="1"/>
        <end position="15"/>
    </location>
</feature>
<dbReference type="EC" id="3.1.3.16" evidence="2"/>
<keyword evidence="10" id="KW-1185">Reference proteome</keyword>
<dbReference type="GO" id="GO:0008420">
    <property type="term" value="F:RNA polymerase II CTD heptapeptide repeat phosphatase activity"/>
    <property type="evidence" value="ECO:0007669"/>
    <property type="project" value="InterPro"/>
</dbReference>
<dbReference type="PANTHER" id="PTHR23081:SF36">
    <property type="entry name" value="RNA POLYMERASE II SUBUNIT A C-TERMINAL DOMAIN PHOSPHATASE"/>
    <property type="match status" value="1"/>
</dbReference>
<dbReference type="CDD" id="cd17729">
    <property type="entry name" value="BRCT_CTDP1"/>
    <property type="match status" value="1"/>
</dbReference>
<evidence type="ECO:0000256" key="4">
    <source>
        <dbReference type="ARBA" id="ARBA00023242"/>
    </source>
</evidence>
<dbReference type="SMART" id="SM00292">
    <property type="entry name" value="BRCT"/>
    <property type="match status" value="1"/>
</dbReference>
<feature type="domain" description="BRCT" evidence="8">
    <location>
        <begin position="780"/>
        <end position="855"/>
    </location>
</feature>
<evidence type="ECO:0000256" key="6">
    <source>
        <dbReference type="ARBA" id="ARBA00048336"/>
    </source>
</evidence>
<comment type="caution">
    <text evidence="9">The sequence shown here is derived from an EMBL/GenBank/DDBJ whole genome shotgun (WGS) entry which is preliminary data.</text>
</comment>
<feature type="compositionally biased region" description="Basic and acidic residues" evidence="7">
    <location>
        <begin position="158"/>
        <end position="191"/>
    </location>
</feature>
<dbReference type="InterPro" id="IPR039189">
    <property type="entry name" value="Fcp1"/>
</dbReference>
<evidence type="ECO:0000313" key="10">
    <source>
        <dbReference type="Proteomes" id="UP000247498"/>
    </source>
</evidence>
<organism evidence="9 10">
    <name type="scientific">Raphidocelis subcapitata</name>
    <dbReference type="NCBI Taxonomy" id="307507"/>
    <lineage>
        <taxon>Eukaryota</taxon>
        <taxon>Viridiplantae</taxon>
        <taxon>Chlorophyta</taxon>
        <taxon>core chlorophytes</taxon>
        <taxon>Chlorophyceae</taxon>
        <taxon>CS clade</taxon>
        <taxon>Sphaeropleales</taxon>
        <taxon>Selenastraceae</taxon>
        <taxon>Raphidocelis</taxon>
    </lineage>
</organism>
<dbReference type="PANTHER" id="PTHR23081">
    <property type="entry name" value="RNA POLYMERASE II CTD PHOSPHATASE"/>
    <property type="match status" value="1"/>
</dbReference>
<dbReference type="InterPro" id="IPR001357">
    <property type="entry name" value="BRCT_dom"/>
</dbReference>
<dbReference type="Proteomes" id="UP000247498">
    <property type="component" value="Unassembled WGS sequence"/>
</dbReference>
<sequence>MEDREEGELSSEEGEVPPPAGALPGPPSSGAAAPPAARHSPGPLPDRLPPPPGGPASHHPPPLLPPGGGPRGPPFPPPHGDWRLGPHDHGPPPPHPGRGPRGGPLLPPPPPHLHHPHHPFAAPPPYRGPGGPPPPLPPPGDAPPPHRGGPGPAARPPAAERDRAERSRSPRARAAEAERGDKEKDREKDDPAPELARLTARLSFPEVRSNFDGACADIRSGVKKLDKLLRRVRRNKKDDVAQYPQAADFSRRLHDGLKHVLVLCGTGYGRTHDMEAVHGLMKTAVNYRHEVFSAAPKKELEGLIRESKDFRYLFENRDKDGRILGPETAAPAAASASAAAAGATAPPPPAAASPSGASEPLGSQRRGGAAAEASGGGEAAMSRGEATSEASHAPPVPPLPADSTGAAPPPASPQHGSGEGPGPAAAEGSGAEAAAAAASGGGGGVIRIVISSRAEALGAAGPSKRAAAEPDYGSIGRAKRPRGDSSPRSLTDSDGGPPPLPGASGRAAEPPGAGAPQLPPLPPPPVAAAAPQAANGFGGSNGEGAAGDAEALLRSRRLALVVDLDAVLVSAARFGDLEPEAERALQDLLAAQQAGPPEVQELFRVPHASSWLKLRPGARGFLRRAAEGFEVWGASARGLAHAEAAAELLGDRFFGSRVVAAEPSSGGGGGGAEAAQELTKRLAAALSGRGAAAVVLAGAGAGWPEDRRGVVAVEPYMFLPAPQAPNRGCLLEMGRDECPRRGVLGAAMQLLEELHTELFDRLDARAPPDACDARAVLEARRRRVLSGVAISFSRLAPAGADPRSHPLWRLAERYGGVCAEACGEATTHVVAAQDGTAKAMWARDNGRFVVNPAWLECSCALWQRAGEARFPPAI</sequence>
<feature type="compositionally biased region" description="Pro residues" evidence="7">
    <location>
        <begin position="42"/>
        <end position="79"/>
    </location>
</feature>
<dbReference type="SUPFAM" id="SSF56784">
    <property type="entry name" value="HAD-like"/>
    <property type="match status" value="1"/>
</dbReference>
<reference evidence="9 10" key="1">
    <citation type="journal article" date="2018" name="Sci. Rep.">
        <title>Raphidocelis subcapitata (=Pseudokirchneriella subcapitata) provides an insight into genome evolution and environmental adaptations in the Sphaeropleales.</title>
        <authorList>
            <person name="Suzuki S."/>
            <person name="Yamaguchi H."/>
            <person name="Nakajima N."/>
            <person name="Kawachi M."/>
        </authorList>
    </citation>
    <scope>NUCLEOTIDE SEQUENCE [LARGE SCALE GENOMIC DNA]</scope>
    <source>
        <strain evidence="9 10">NIES-35</strain>
    </source>
</reference>
<dbReference type="GO" id="GO:0005634">
    <property type="term" value="C:nucleus"/>
    <property type="evidence" value="ECO:0007669"/>
    <property type="project" value="UniProtKB-SubCell"/>
</dbReference>
<dbReference type="Gene3D" id="3.40.50.1000">
    <property type="entry name" value="HAD superfamily/HAD-like"/>
    <property type="match status" value="1"/>
</dbReference>
<protein>
    <recommendedName>
        <fullName evidence="2">protein-serine/threonine phosphatase</fullName>
        <ecNumber evidence="2">3.1.3.16</ecNumber>
    </recommendedName>
</protein>
<dbReference type="STRING" id="307507.A0A2V0P0C5"/>
<name>A0A2V0P0C5_9CHLO</name>
<feature type="compositionally biased region" description="Low complexity" evidence="7">
    <location>
        <begin position="335"/>
        <end position="344"/>
    </location>
</feature>
<keyword evidence="3" id="KW-0378">Hydrolase</keyword>
<feature type="compositionally biased region" description="Gly residues" evidence="7">
    <location>
        <begin position="536"/>
        <end position="545"/>
    </location>
</feature>
<dbReference type="InterPro" id="IPR036412">
    <property type="entry name" value="HAD-like_sf"/>
</dbReference>
<comment type="catalytic activity">
    <reaction evidence="5">
        <text>O-phospho-L-seryl-[protein] + H2O = L-seryl-[protein] + phosphate</text>
        <dbReference type="Rhea" id="RHEA:20629"/>
        <dbReference type="Rhea" id="RHEA-COMP:9863"/>
        <dbReference type="Rhea" id="RHEA-COMP:11604"/>
        <dbReference type="ChEBI" id="CHEBI:15377"/>
        <dbReference type="ChEBI" id="CHEBI:29999"/>
        <dbReference type="ChEBI" id="CHEBI:43474"/>
        <dbReference type="ChEBI" id="CHEBI:83421"/>
        <dbReference type="EC" id="3.1.3.16"/>
    </reaction>
</comment>
<feature type="region of interest" description="Disordered" evidence="7">
    <location>
        <begin position="1"/>
        <end position="197"/>
    </location>
</feature>
<gene>
    <name evidence="9" type="ORF">Rsub_03531</name>
</gene>
<evidence type="ECO:0000313" key="9">
    <source>
        <dbReference type="EMBL" id="GBF90535.1"/>
    </source>
</evidence>
<evidence type="ECO:0000256" key="1">
    <source>
        <dbReference type="ARBA" id="ARBA00004123"/>
    </source>
</evidence>
<proteinExistence type="predicted"/>
<evidence type="ECO:0000256" key="5">
    <source>
        <dbReference type="ARBA" id="ARBA00047761"/>
    </source>
</evidence>
<evidence type="ECO:0000256" key="2">
    <source>
        <dbReference type="ARBA" id="ARBA00013081"/>
    </source>
</evidence>
<feature type="compositionally biased region" description="Basic and acidic residues" evidence="7">
    <location>
        <begin position="80"/>
        <end position="90"/>
    </location>
</feature>
<dbReference type="SUPFAM" id="SSF52113">
    <property type="entry name" value="BRCT domain"/>
    <property type="match status" value="1"/>
</dbReference>